<dbReference type="EMBL" id="ASHM01012147">
    <property type="protein sequence ID" value="PNX94097.1"/>
    <property type="molecule type" value="Genomic_DNA"/>
</dbReference>
<evidence type="ECO:0000256" key="1">
    <source>
        <dbReference type="SAM" id="MobiDB-lite"/>
    </source>
</evidence>
<feature type="region of interest" description="Disordered" evidence="1">
    <location>
        <begin position="128"/>
        <end position="221"/>
    </location>
</feature>
<evidence type="ECO:0008006" key="4">
    <source>
        <dbReference type="Google" id="ProtNLM"/>
    </source>
</evidence>
<feature type="compositionally biased region" description="Low complexity" evidence="1">
    <location>
        <begin position="142"/>
        <end position="158"/>
    </location>
</feature>
<protein>
    <recommendedName>
        <fullName evidence="4">LisH domain-containing protein</fullName>
    </recommendedName>
</protein>
<organism evidence="2 3">
    <name type="scientific">Trifolium pratense</name>
    <name type="common">Red clover</name>
    <dbReference type="NCBI Taxonomy" id="57577"/>
    <lineage>
        <taxon>Eukaryota</taxon>
        <taxon>Viridiplantae</taxon>
        <taxon>Streptophyta</taxon>
        <taxon>Embryophyta</taxon>
        <taxon>Tracheophyta</taxon>
        <taxon>Spermatophyta</taxon>
        <taxon>Magnoliopsida</taxon>
        <taxon>eudicotyledons</taxon>
        <taxon>Gunneridae</taxon>
        <taxon>Pentapetalae</taxon>
        <taxon>rosids</taxon>
        <taxon>fabids</taxon>
        <taxon>Fabales</taxon>
        <taxon>Fabaceae</taxon>
        <taxon>Papilionoideae</taxon>
        <taxon>50 kb inversion clade</taxon>
        <taxon>NPAAA clade</taxon>
        <taxon>Hologalegina</taxon>
        <taxon>IRL clade</taxon>
        <taxon>Trifolieae</taxon>
        <taxon>Trifolium</taxon>
    </lineage>
</organism>
<dbReference type="STRING" id="57577.A0A2K3MTI8"/>
<sequence length="505" mass="55120">MAKQSKSKKPESFGKGKVTPIQIAFIVDRYLCDNNFTETRKTFRIEASSFISNSPVNEVPKSLMSLGEMLDEYICLKEQKVMLDQERVYMEQEKNRVQMFLNGVQNVMNVYNASKNISLTNAPVPNANAKSAAVPPQSKLGAPTTAAVATATQNTSTTLSVPQSNTTNAENGNFSTPMISVSNRKRKDTSTTVDAPSIAKRSRGRSSTTSRKIPVKGQNTLPQSNRAVNHQVVYHPSSATQSSALNCVPSGSQVQGSSVVKCLFNQSRTSIPNNSQVPKTPPRTNSSHGDTNISPPEVTQVAPSNVEAVSTCYTVISTKRVMVSPAKQMAYIESSHCISPVKINLDKASKRDHVRSRLNFDSSDMPQTQSLESDNSLPNETSTPESNNEVHLYDIDFPNFDAFGPDFSFSEMLNDLDFSCEGIDFSCEPGSINSNDNQVISELPSTSVEALSEKDTNIQGPDCLIATNSVTRSITILSPAILTHALFFAYREKATELFRSGELLI</sequence>
<proteinExistence type="predicted"/>
<dbReference type="PANTHER" id="PTHR35117">
    <property type="entry name" value="MYOSIN-M HEAVY PROTEIN"/>
    <property type="match status" value="1"/>
</dbReference>
<comment type="caution">
    <text evidence="2">The sequence shown here is derived from an EMBL/GenBank/DDBJ whole genome shotgun (WGS) entry which is preliminary data.</text>
</comment>
<reference evidence="2 3" key="2">
    <citation type="journal article" date="2017" name="Front. Plant Sci.">
        <title>Gene Classification and Mining of Molecular Markers Useful in Red Clover (Trifolium pratense) Breeding.</title>
        <authorList>
            <person name="Istvanek J."/>
            <person name="Dluhosova J."/>
            <person name="Dluhos P."/>
            <person name="Patkova L."/>
            <person name="Nedelnik J."/>
            <person name="Repkova J."/>
        </authorList>
    </citation>
    <scope>NUCLEOTIDE SEQUENCE [LARGE SCALE GENOMIC DNA]</scope>
    <source>
        <strain evidence="3">cv. Tatra</strain>
        <tissue evidence="2">Young leaves</tissue>
    </source>
</reference>
<dbReference type="PANTHER" id="PTHR35117:SF1">
    <property type="entry name" value="MYOSIN-M HEAVY PROTEIN"/>
    <property type="match status" value="1"/>
</dbReference>
<feature type="region of interest" description="Disordered" evidence="1">
    <location>
        <begin position="269"/>
        <end position="302"/>
    </location>
</feature>
<name>A0A2K3MTI8_TRIPR</name>
<evidence type="ECO:0000313" key="3">
    <source>
        <dbReference type="Proteomes" id="UP000236291"/>
    </source>
</evidence>
<gene>
    <name evidence="2" type="ORF">L195_g017264</name>
</gene>
<feature type="compositionally biased region" description="Polar residues" evidence="1">
    <location>
        <begin position="359"/>
        <end position="387"/>
    </location>
</feature>
<accession>A0A2K3MTI8</accession>
<feature type="compositionally biased region" description="Polar residues" evidence="1">
    <location>
        <begin position="159"/>
        <end position="182"/>
    </location>
</feature>
<evidence type="ECO:0000313" key="2">
    <source>
        <dbReference type="EMBL" id="PNX94097.1"/>
    </source>
</evidence>
<dbReference type="Proteomes" id="UP000236291">
    <property type="component" value="Unassembled WGS sequence"/>
</dbReference>
<feature type="region of interest" description="Disordered" evidence="1">
    <location>
        <begin position="358"/>
        <end position="387"/>
    </location>
</feature>
<reference evidence="2 3" key="1">
    <citation type="journal article" date="2014" name="Am. J. Bot.">
        <title>Genome assembly and annotation for red clover (Trifolium pratense; Fabaceae).</title>
        <authorList>
            <person name="Istvanek J."/>
            <person name="Jaros M."/>
            <person name="Krenek A."/>
            <person name="Repkova J."/>
        </authorList>
    </citation>
    <scope>NUCLEOTIDE SEQUENCE [LARGE SCALE GENOMIC DNA]</scope>
    <source>
        <strain evidence="3">cv. Tatra</strain>
        <tissue evidence="2">Young leaves</tissue>
    </source>
</reference>
<dbReference type="AlphaFoldDB" id="A0A2K3MTI8"/>
<feature type="compositionally biased region" description="Polar residues" evidence="1">
    <location>
        <begin position="269"/>
        <end position="294"/>
    </location>
</feature>